<accession>A1RZE1</accession>
<evidence type="ECO:0000313" key="8">
    <source>
        <dbReference type="Proteomes" id="UP000000641"/>
    </source>
</evidence>
<dbReference type="HOGENOM" id="CLU_050524_0_0_2"/>
<keyword evidence="2 5" id="KW-0812">Transmembrane</keyword>
<dbReference type="GO" id="GO:0140359">
    <property type="term" value="F:ABC-type transporter activity"/>
    <property type="evidence" value="ECO:0007669"/>
    <property type="project" value="InterPro"/>
</dbReference>
<evidence type="ECO:0000256" key="3">
    <source>
        <dbReference type="ARBA" id="ARBA00022989"/>
    </source>
</evidence>
<feature type="transmembrane region" description="Helical" evidence="5">
    <location>
        <begin position="304"/>
        <end position="326"/>
    </location>
</feature>
<evidence type="ECO:0000256" key="1">
    <source>
        <dbReference type="ARBA" id="ARBA00004141"/>
    </source>
</evidence>
<comment type="subcellular location">
    <subcellularLocation>
        <location evidence="1">Membrane</location>
        <topology evidence="1">Multi-pass membrane protein</topology>
    </subcellularLocation>
</comment>
<keyword evidence="3 5" id="KW-1133">Transmembrane helix</keyword>
<dbReference type="EMBL" id="CP000505">
    <property type="protein sequence ID" value="ABL78571.1"/>
    <property type="molecule type" value="Genomic_DNA"/>
</dbReference>
<dbReference type="PANTHER" id="PTHR43471">
    <property type="entry name" value="ABC TRANSPORTER PERMEASE"/>
    <property type="match status" value="1"/>
</dbReference>
<evidence type="ECO:0000256" key="5">
    <source>
        <dbReference type="SAM" id="Phobius"/>
    </source>
</evidence>
<proteinExistence type="predicted"/>
<sequence length="437" mass="46459">MRIRVLVAKEVKDTLRDPRIIIPFVISALILPVIGLAVSIPMKAAVQQAVEGAKVVAVIDLDRTAYSREFVEWLRSKLSVVELPADYAGNVEKAAEAASAKGASVILVLDKGFGESLSARRRAEVRVISVVDEIYFLAGVESSSVQRLVDDFALSKILEGTGIAPGVVRRPVNFSEETYVKAKGVALPYPPAALAGISMSVMLVPMIVLSMAMVVMQMSATSAAVENEEKTLETLLTLPVTSTEILLSKLAGMFIVSLVGSALEVIGLVLYLQTFAWAMTGPSAAEGLLGSAGGLSQFVGTGDVALLAASLVLSLLFSAAIGVMVGALSKDVRIASTLMSPIAMLVLIPGYIVAFAPSRFLGVYLKTLLYVVPVTQPVVMSRDIIGARVPPEAPLYLLASLTLSLAVMYLAGKFFSLETLSSLQYRVERIASRLKRK</sequence>
<dbReference type="KEGG" id="tpe:Tpen_1173"/>
<dbReference type="STRING" id="368408.Tpen_1173"/>
<reference evidence="8" key="1">
    <citation type="journal article" date="2008" name="J. Bacteriol.">
        <title>Genome sequence of Thermofilum pendens reveals an exceptional loss of biosynthetic pathways without genome reduction.</title>
        <authorList>
            <person name="Anderson I."/>
            <person name="Rodriguez J."/>
            <person name="Susanti D."/>
            <person name="Porat I."/>
            <person name="Reich C."/>
            <person name="Ulrich L.E."/>
            <person name="Elkins J.G."/>
            <person name="Mavromatis K."/>
            <person name="Lykidis A."/>
            <person name="Kim E."/>
            <person name="Thompson L.S."/>
            <person name="Nolan M."/>
            <person name="Land M."/>
            <person name="Copeland A."/>
            <person name="Lapidus A."/>
            <person name="Lucas S."/>
            <person name="Detter C."/>
            <person name="Zhulin I.B."/>
            <person name="Olsen G.J."/>
            <person name="Whitman W."/>
            <person name="Mukhopadhyay B."/>
            <person name="Bristow J."/>
            <person name="Kyrpides N."/>
        </authorList>
    </citation>
    <scope>NUCLEOTIDE SEQUENCE [LARGE SCALE GENOMIC DNA]</scope>
    <source>
        <strain evidence="8">DSM 2475 / Hrk 5</strain>
    </source>
</reference>
<feature type="transmembrane region" description="Helical" evidence="5">
    <location>
        <begin position="250"/>
        <end position="272"/>
    </location>
</feature>
<dbReference type="InterPro" id="IPR013525">
    <property type="entry name" value="ABC2_TM"/>
</dbReference>
<organism evidence="7 8">
    <name type="scientific">Thermofilum pendens (strain DSM 2475 / Hrk 5)</name>
    <dbReference type="NCBI Taxonomy" id="368408"/>
    <lineage>
        <taxon>Archaea</taxon>
        <taxon>Thermoproteota</taxon>
        <taxon>Thermoprotei</taxon>
        <taxon>Thermofilales</taxon>
        <taxon>Thermofilaceae</taxon>
        <taxon>Thermofilum</taxon>
    </lineage>
</organism>
<dbReference type="PANTHER" id="PTHR43471:SF3">
    <property type="entry name" value="ABC TRANSPORTER PERMEASE PROTEIN NATB"/>
    <property type="match status" value="1"/>
</dbReference>
<evidence type="ECO:0000256" key="2">
    <source>
        <dbReference type="ARBA" id="ARBA00022692"/>
    </source>
</evidence>
<dbReference type="eggNOG" id="arCOG01462">
    <property type="taxonomic scope" value="Archaea"/>
</dbReference>
<dbReference type="Pfam" id="PF12698">
    <property type="entry name" value="ABC2_membrane_3"/>
    <property type="match status" value="1"/>
</dbReference>
<feature type="transmembrane region" description="Helical" evidence="5">
    <location>
        <begin position="192"/>
        <end position="215"/>
    </location>
</feature>
<keyword evidence="4 5" id="KW-0472">Membrane</keyword>
<dbReference type="GO" id="GO:0016020">
    <property type="term" value="C:membrane"/>
    <property type="evidence" value="ECO:0007669"/>
    <property type="project" value="UniProtKB-SubCell"/>
</dbReference>
<dbReference type="AlphaFoldDB" id="A1RZE1"/>
<dbReference type="EnsemblBacteria" id="ABL78571">
    <property type="protein sequence ID" value="ABL78571"/>
    <property type="gene ID" value="Tpen_1173"/>
</dbReference>
<evidence type="ECO:0000256" key="4">
    <source>
        <dbReference type="ARBA" id="ARBA00023136"/>
    </source>
</evidence>
<dbReference type="RefSeq" id="WP_011752836.1">
    <property type="nucleotide sequence ID" value="NC_008698.1"/>
</dbReference>
<protein>
    <submittedName>
        <fullName evidence="7">ABC-2 type transporter</fullName>
    </submittedName>
</protein>
<gene>
    <name evidence="7" type="ordered locus">Tpen_1173</name>
</gene>
<evidence type="ECO:0000259" key="6">
    <source>
        <dbReference type="Pfam" id="PF12698"/>
    </source>
</evidence>
<dbReference type="GeneID" id="4602039"/>
<feature type="transmembrane region" description="Helical" evidence="5">
    <location>
        <begin position="338"/>
        <end position="357"/>
    </location>
</feature>
<evidence type="ECO:0000313" key="7">
    <source>
        <dbReference type="EMBL" id="ABL78571.1"/>
    </source>
</evidence>
<feature type="transmembrane region" description="Helical" evidence="5">
    <location>
        <begin position="20"/>
        <end position="40"/>
    </location>
</feature>
<dbReference type="Gene3D" id="3.40.1710.10">
    <property type="entry name" value="abc type-2 transporter like domain"/>
    <property type="match status" value="1"/>
</dbReference>
<dbReference type="Proteomes" id="UP000000641">
    <property type="component" value="Chromosome"/>
</dbReference>
<feature type="transmembrane region" description="Helical" evidence="5">
    <location>
        <begin position="393"/>
        <end position="412"/>
    </location>
</feature>
<feature type="domain" description="ABC-2 type transporter transmembrane" evidence="6">
    <location>
        <begin position="24"/>
        <end position="410"/>
    </location>
</feature>
<keyword evidence="8" id="KW-1185">Reference proteome</keyword>
<name>A1RZE1_THEPD</name>